<keyword evidence="2" id="KW-1185">Reference proteome</keyword>
<sequence>MSCLYFQGLSLSNIYQYSVPFLKLVIVSFTNSLQHRICFYTALLLKLRDCIAECLHSNLQTQKKIFSNKFTRSNLFS</sequence>
<dbReference type="EMBL" id="JAJSOW010000101">
    <property type="protein sequence ID" value="KAI9182088.1"/>
    <property type="molecule type" value="Genomic_DNA"/>
</dbReference>
<proteinExistence type="predicted"/>
<evidence type="ECO:0000313" key="1">
    <source>
        <dbReference type="EMBL" id="KAI9182088.1"/>
    </source>
</evidence>
<gene>
    <name evidence="1" type="ORF">LWI28_021953</name>
</gene>
<organism evidence="1 2">
    <name type="scientific">Acer negundo</name>
    <name type="common">Box elder</name>
    <dbReference type="NCBI Taxonomy" id="4023"/>
    <lineage>
        <taxon>Eukaryota</taxon>
        <taxon>Viridiplantae</taxon>
        <taxon>Streptophyta</taxon>
        <taxon>Embryophyta</taxon>
        <taxon>Tracheophyta</taxon>
        <taxon>Spermatophyta</taxon>
        <taxon>Magnoliopsida</taxon>
        <taxon>eudicotyledons</taxon>
        <taxon>Gunneridae</taxon>
        <taxon>Pentapetalae</taxon>
        <taxon>rosids</taxon>
        <taxon>malvids</taxon>
        <taxon>Sapindales</taxon>
        <taxon>Sapindaceae</taxon>
        <taxon>Hippocastanoideae</taxon>
        <taxon>Acereae</taxon>
        <taxon>Acer</taxon>
    </lineage>
</organism>
<reference evidence="1" key="2">
    <citation type="submission" date="2023-02" db="EMBL/GenBank/DDBJ databases">
        <authorList>
            <person name="Swenson N.G."/>
            <person name="Wegrzyn J.L."/>
            <person name="Mcevoy S.L."/>
        </authorList>
    </citation>
    <scope>NUCLEOTIDE SEQUENCE</scope>
    <source>
        <strain evidence="1">91603</strain>
        <tissue evidence="1">Leaf</tissue>
    </source>
</reference>
<protein>
    <submittedName>
        <fullName evidence="1">Uncharacterized protein</fullName>
    </submittedName>
</protein>
<dbReference type="Proteomes" id="UP001064489">
    <property type="component" value="Chromosome 4"/>
</dbReference>
<evidence type="ECO:0000313" key="2">
    <source>
        <dbReference type="Proteomes" id="UP001064489"/>
    </source>
</evidence>
<accession>A0AAD5J1I3</accession>
<dbReference type="AlphaFoldDB" id="A0AAD5J1I3"/>
<reference evidence="1" key="1">
    <citation type="journal article" date="2022" name="Plant J.">
        <title>Strategies of tolerance reflected in two North American maple genomes.</title>
        <authorList>
            <person name="McEvoy S.L."/>
            <person name="Sezen U.U."/>
            <person name="Trouern-Trend A."/>
            <person name="McMahon S.M."/>
            <person name="Schaberg P.G."/>
            <person name="Yang J."/>
            <person name="Wegrzyn J.L."/>
            <person name="Swenson N.G."/>
        </authorList>
    </citation>
    <scope>NUCLEOTIDE SEQUENCE</scope>
    <source>
        <strain evidence="1">91603</strain>
    </source>
</reference>
<comment type="caution">
    <text evidence="1">The sequence shown here is derived from an EMBL/GenBank/DDBJ whole genome shotgun (WGS) entry which is preliminary data.</text>
</comment>
<name>A0AAD5J1I3_ACENE</name>